<evidence type="ECO:0000259" key="4">
    <source>
        <dbReference type="Pfam" id="PF07804"/>
    </source>
</evidence>
<keyword evidence="6" id="KW-1185">Reference proteome</keyword>
<dbReference type="PANTHER" id="PTHR37419">
    <property type="entry name" value="SERINE/THREONINE-PROTEIN KINASE TOXIN HIPA"/>
    <property type="match status" value="1"/>
</dbReference>
<dbReference type="EMBL" id="FQWQ01000003">
    <property type="protein sequence ID" value="SHH53493.1"/>
    <property type="molecule type" value="Genomic_DNA"/>
</dbReference>
<reference evidence="5 6" key="1">
    <citation type="submission" date="2016-11" db="EMBL/GenBank/DDBJ databases">
        <authorList>
            <person name="Jaros S."/>
            <person name="Januszkiewicz K."/>
            <person name="Wedrychowicz H."/>
        </authorList>
    </citation>
    <scope>NUCLEOTIDE SEQUENCE [LARGE SCALE GENOMIC DNA]</scope>
    <source>
        <strain evidence="5 6">DSM 24574</strain>
    </source>
</reference>
<keyword evidence="3 5" id="KW-0418">Kinase</keyword>
<dbReference type="GO" id="GO:0004674">
    <property type="term" value="F:protein serine/threonine kinase activity"/>
    <property type="evidence" value="ECO:0007669"/>
    <property type="project" value="TreeGrafter"/>
</dbReference>
<dbReference type="RefSeq" id="WP_073137960.1">
    <property type="nucleotide sequence ID" value="NZ_FQWQ01000003.1"/>
</dbReference>
<accession>A0A1M5TSU9</accession>
<evidence type="ECO:0000313" key="5">
    <source>
        <dbReference type="EMBL" id="SHH53493.1"/>
    </source>
</evidence>
<dbReference type="PANTHER" id="PTHR37419:SF1">
    <property type="entry name" value="SERINE_THREONINE-PROTEIN KINASE TOXIN HIPA"/>
    <property type="match status" value="1"/>
</dbReference>
<dbReference type="GO" id="GO:0005829">
    <property type="term" value="C:cytosol"/>
    <property type="evidence" value="ECO:0007669"/>
    <property type="project" value="TreeGrafter"/>
</dbReference>
<evidence type="ECO:0000313" key="6">
    <source>
        <dbReference type="Proteomes" id="UP000184212"/>
    </source>
</evidence>
<feature type="domain" description="HipA-like C-terminal" evidence="4">
    <location>
        <begin position="75"/>
        <end position="310"/>
    </location>
</feature>
<name>A0A1M5TSU9_9BACT</name>
<evidence type="ECO:0000256" key="2">
    <source>
        <dbReference type="ARBA" id="ARBA00022679"/>
    </source>
</evidence>
<dbReference type="Pfam" id="PF07804">
    <property type="entry name" value="HipA_C"/>
    <property type="match status" value="1"/>
</dbReference>
<dbReference type="OrthoDB" id="9805913at2"/>
<dbReference type="InterPro" id="IPR052028">
    <property type="entry name" value="HipA_Ser/Thr_kinase"/>
</dbReference>
<sequence>MNKKQTHQTKKTPVRPTQVKVTVCPGTLAEGFDTYSPAALRHVFHTKKVSHVLPYETPSKSESVAELFLENRKRISISGVQEKLSMVLTKNVLRLTNAGEQGTYILKPIPRDLKKVDQVPANEHLTMQIAKQVYGINTAESAMIFFKDGSPAYITKRFDVRPEGGKWGKEDFATLAGKTKDTAGADFKYEYSYEEIGMLIQRYVPAWRIEIEKYFRLVVYNYAFSNGDAHMKNFSLLESVAGDYLLSPAYDLVNTRIHVEDTDFALSRRLFVDAFQSPAWKKNSHASASDFLELARRMGIADQRAEKLMAPFRVRQPLVEALIGRSFLNTETKKTYLLHYNAKRNLLLG</sequence>
<gene>
    <name evidence="5" type="ORF">SAMN04488109_4240</name>
</gene>
<protein>
    <submittedName>
        <fullName evidence="5">Serine/threonine-protein kinase HipA</fullName>
    </submittedName>
</protein>
<evidence type="ECO:0000256" key="1">
    <source>
        <dbReference type="ARBA" id="ARBA00010164"/>
    </source>
</evidence>
<dbReference type="Proteomes" id="UP000184212">
    <property type="component" value="Unassembled WGS sequence"/>
</dbReference>
<proteinExistence type="inferred from homology"/>
<dbReference type="InterPro" id="IPR012893">
    <property type="entry name" value="HipA-like_C"/>
</dbReference>
<organism evidence="5 6">
    <name type="scientific">Chryseolinea serpens</name>
    <dbReference type="NCBI Taxonomy" id="947013"/>
    <lineage>
        <taxon>Bacteria</taxon>
        <taxon>Pseudomonadati</taxon>
        <taxon>Bacteroidota</taxon>
        <taxon>Cytophagia</taxon>
        <taxon>Cytophagales</taxon>
        <taxon>Fulvivirgaceae</taxon>
        <taxon>Chryseolinea</taxon>
    </lineage>
</organism>
<comment type="similarity">
    <text evidence="1">Belongs to the HipA Ser/Thr kinase family.</text>
</comment>
<dbReference type="STRING" id="947013.SAMN04488109_4240"/>
<evidence type="ECO:0000256" key="3">
    <source>
        <dbReference type="ARBA" id="ARBA00022777"/>
    </source>
</evidence>
<keyword evidence="2" id="KW-0808">Transferase</keyword>
<dbReference type="AlphaFoldDB" id="A0A1M5TSU9"/>